<evidence type="ECO:0000256" key="5">
    <source>
        <dbReference type="ARBA" id="ARBA00047658"/>
    </source>
</evidence>
<keyword evidence="9" id="KW-1185">Reference proteome</keyword>
<sequence>MASHGIARTNRSRTEEQRQQDLDRIQKYRDLDDQIQSHVKQSNYSDPALFQLTTKILRLNPEYYTVWNVRRRCLISGSLSRRSAGLWRSRASPSTSRSVTTKPSCAASSPSPSAATPAAPATSPSPKRDGGSGTTPNEKKEHTTDNAEGKEEEDEKADIAADTSIIQAELNFTIPLLIEFPKCYWIWGYRSFLLSLCDAILPAAAARDFWVAELALDSKMLTKDRRNFHAWSYRRFIVSALESTAKTDGSDGSGGDAPTTTTNPKSMTESEFAYTYSMIKVDLSNFSAWHNRSKLALRLLDERGADDAARKKFLEEELELVREGLNVGPEDQSLWYYHQFLMDHITAVGAHKNAEDNEKGTTKELIAPNLSLADRREFVDREVTEIKDLLEDYADVKLIYEALLEYAMAYRAMGESDGDAANQDEMMAWLAKLRELDPLRRGRWDDLEKSLKV</sequence>
<protein>
    <recommendedName>
        <fullName evidence="6">Geranylgeranyl transferase type-2 subunit alpha</fullName>
        <ecNumber evidence="6">2.5.1.60</ecNumber>
    </recommendedName>
    <alternativeName>
        <fullName evidence="6">Geranylgeranyl transferase type II subunit alpha</fullName>
    </alternativeName>
</protein>
<feature type="compositionally biased region" description="Basic and acidic residues" evidence="7">
    <location>
        <begin position="137"/>
        <end position="149"/>
    </location>
</feature>
<gene>
    <name evidence="8" type="ORF">PG986_010102</name>
</gene>
<dbReference type="RefSeq" id="XP_066698722.1">
    <property type="nucleotide sequence ID" value="XM_066846324.1"/>
</dbReference>
<accession>A0ABR1Q9K2</accession>
<feature type="compositionally biased region" description="Low complexity" evidence="7">
    <location>
        <begin position="103"/>
        <end position="125"/>
    </location>
</feature>
<reference evidence="8 9" key="1">
    <citation type="submission" date="2023-01" db="EMBL/GenBank/DDBJ databases">
        <title>Analysis of 21 Apiospora genomes using comparative genomics revels a genus with tremendous synthesis potential of carbohydrate active enzymes and secondary metabolites.</title>
        <authorList>
            <person name="Sorensen T."/>
        </authorList>
    </citation>
    <scope>NUCLEOTIDE SEQUENCE [LARGE SCALE GENOMIC DNA]</scope>
    <source>
        <strain evidence="8 9">CBS 24483</strain>
    </source>
</reference>
<evidence type="ECO:0000256" key="7">
    <source>
        <dbReference type="SAM" id="MobiDB-lite"/>
    </source>
</evidence>
<dbReference type="PANTHER" id="PTHR11129:SF2">
    <property type="entry name" value="GERANYLGERANYL TRANSFERASE TYPE-2 SUBUNIT ALPHA"/>
    <property type="match status" value="1"/>
</dbReference>
<evidence type="ECO:0000256" key="2">
    <source>
        <dbReference type="ARBA" id="ARBA00022602"/>
    </source>
</evidence>
<comment type="caution">
    <text evidence="8">The sequence shown here is derived from an EMBL/GenBank/DDBJ whole genome shotgun (WGS) entry which is preliminary data.</text>
</comment>
<feature type="region of interest" description="Disordered" evidence="7">
    <location>
        <begin position="1"/>
        <end position="20"/>
    </location>
</feature>
<dbReference type="Proteomes" id="UP001391051">
    <property type="component" value="Unassembled WGS sequence"/>
</dbReference>
<evidence type="ECO:0000313" key="8">
    <source>
        <dbReference type="EMBL" id="KAK7949216.1"/>
    </source>
</evidence>
<dbReference type="PROSITE" id="PS51147">
    <property type="entry name" value="PFTA"/>
    <property type="match status" value="4"/>
</dbReference>
<proteinExistence type="inferred from homology"/>
<evidence type="ECO:0000256" key="1">
    <source>
        <dbReference type="ARBA" id="ARBA00006734"/>
    </source>
</evidence>
<dbReference type="InterPro" id="IPR002088">
    <property type="entry name" value="Prenyl_trans_a"/>
</dbReference>
<organism evidence="8 9">
    <name type="scientific">Apiospora aurea</name>
    <dbReference type="NCBI Taxonomy" id="335848"/>
    <lineage>
        <taxon>Eukaryota</taxon>
        <taxon>Fungi</taxon>
        <taxon>Dikarya</taxon>
        <taxon>Ascomycota</taxon>
        <taxon>Pezizomycotina</taxon>
        <taxon>Sordariomycetes</taxon>
        <taxon>Xylariomycetidae</taxon>
        <taxon>Amphisphaeriales</taxon>
        <taxon>Apiosporaceae</taxon>
        <taxon>Apiospora</taxon>
    </lineage>
</organism>
<name>A0ABR1Q9K2_9PEZI</name>
<keyword evidence="2 6" id="KW-0637">Prenyltransferase</keyword>
<evidence type="ECO:0000256" key="4">
    <source>
        <dbReference type="ARBA" id="ARBA00022737"/>
    </source>
</evidence>
<dbReference type="GeneID" id="92079386"/>
<comment type="similarity">
    <text evidence="1 6">Belongs to the protein prenyltransferase subunit alpha family.</text>
</comment>
<dbReference type="Gene3D" id="1.25.40.120">
    <property type="entry name" value="Protein prenylyltransferase"/>
    <property type="match status" value="2"/>
</dbReference>
<dbReference type="PANTHER" id="PTHR11129">
    <property type="entry name" value="PROTEIN FARNESYLTRANSFERASE ALPHA SUBUNIT/RAB GERANYLGERANYL TRANSFERASE ALPHA SUBUNIT"/>
    <property type="match status" value="1"/>
</dbReference>
<evidence type="ECO:0000256" key="6">
    <source>
        <dbReference type="RuleBase" id="RU367120"/>
    </source>
</evidence>
<dbReference type="SUPFAM" id="SSF48439">
    <property type="entry name" value="Protein prenylyltransferase"/>
    <property type="match status" value="1"/>
</dbReference>
<keyword evidence="4" id="KW-0677">Repeat</keyword>
<dbReference type="Pfam" id="PF01239">
    <property type="entry name" value="PPTA"/>
    <property type="match status" value="5"/>
</dbReference>
<feature type="compositionally biased region" description="Polar residues" evidence="7">
    <location>
        <begin position="91"/>
        <end position="102"/>
    </location>
</feature>
<keyword evidence="3 6" id="KW-0808">Transferase</keyword>
<dbReference type="EMBL" id="JAQQWE010000006">
    <property type="protein sequence ID" value="KAK7949216.1"/>
    <property type="molecule type" value="Genomic_DNA"/>
</dbReference>
<evidence type="ECO:0000256" key="3">
    <source>
        <dbReference type="ARBA" id="ARBA00022679"/>
    </source>
</evidence>
<evidence type="ECO:0000313" key="9">
    <source>
        <dbReference type="Proteomes" id="UP001391051"/>
    </source>
</evidence>
<comment type="catalytic activity">
    <reaction evidence="5 6">
        <text>geranylgeranyl diphosphate + L-cysteinyl-[protein] = S-geranylgeranyl-L-cysteinyl-[protein] + diphosphate</text>
        <dbReference type="Rhea" id="RHEA:21240"/>
        <dbReference type="Rhea" id="RHEA-COMP:10131"/>
        <dbReference type="Rhea" id="RHEA-COMP:11537"/>
        <dbReference type="ChEBI" id="CHEBI:29950"/>
        <dbReference type="ChEBI" id="CHEBI:33019"/>
        <dbReference type="ChEBI" id="CHEBI:57533"/>
        <dbReference type="ChEBI" id="CHEBI:86021"/>
        <dbReference type="EC" id="2.5.1.60"/>
    </reaction>
</comment>
<feature type="region of interest" description="Disordered" evidence="7">
    <location>
        <begin position="245"/>
        <end position="266"/>
    </location>
</feature>
<feature type="region of interest" description="Disordered" evidence="7">
    <location>
        <begin position="85"/>
        <end position="158"/>
    </location>
</feature>
<dbReference type="EC" id="2.5.1.60" evidence="6"/>
<comment type="function">
    <text evidence="6">Catalyzes the transfer of a geranyl-geranyl moiety from geranyl-geranyl pyrophosphate to cysteines occuring in specific C-terminal amino acid sequences.</text>
</comment>